<reference evidence="1" key="1">
    <citation type="submission" date="2020-05" db="EMBL/GenBank/DDBJ databases">
        <authorList>
            <person name="Chiriac C."/>
            <person name="Salcher M."/>
            <person name="Ghai R."/>
            <person name="Kavagutti S V."/>
        </authorList>
    </citation>
    <scope>NUCLEOTIDE SEQUENCE</scope>
</reference>
<name>A0A6J6BVS1_9ZZZZ</name>
<accession>A0A6J6BVS1</accession>
<protein>
    <submittedName>
        <fullName evidence="1">Unannotated protein</fullName>
    </submittedName>
</protein>
<organism evidence="1">
    <name type="scientific">freshwater metagenome</name>
    <dbReference type="NCBI Taxonomy" id="449393"/>
    <lineage>
        <taxon>unclassified sequences</taxon>
        <taxon>metagenomes</taxon>
        <taxon>ecological metagenomes</taxon>
    </lineage>
</organism>
<proteinExistence type="predicted"/>
<dbReference type="AlphaFoldDB" id="A0A6J6BVS1"/>
<sequence>MDAFNAAPCEQFETALDEHFLGERVAHLNGWTFGWTALSERIRGEDGCSADSVATCAGSEKNHEVTDSLRVCEVQVFVTQGPYCQSVDEWVRLIHGVEPCLSANVRQPETIPVERDTTHDTVDDTTRVGVVDCAETQCVHDGNGTSAHRNDVANDSTDAGRGALERLNVGRVVVALDLEGDRPALADIDNSGVFAHSDHEILGHRLGDLLAELTQVNLRRLV</sequence>
<dbReference type="EMBL" id="CAEZSG010000128">
    <property type="protein sequence ID" value="CAB4542278.1"/>
    <property type="molecule type" value="Genomic_DNA"/>
</dbReference>
<evidence type="ECO:0000313" key="1">
    <source>
        <dbReference type="EMBL" id="CAB4542278.1"/>
    </source>
</evidence>
<gene>
    <name evidence="1" type="ORF">UFOPK1413_00792</name>
</gene>